<comment type="subunit">
    <text evidence="11">Monomer.</text>
</comment>
<comment type="function">
    <text evidence="11">Catalyzes the specific phosphorylation of the 3-hydroxyl group of shikimic acid using ATP as a cosubstrate.</text>
</comment>
<keyword evidence="11" id="KW-0479">Metal-binding</keyword>
<evidence type="ECO:0000256" key="3">
    <source>
        <dbReference type="ARBA" id="ARBA00012154"/>
    </source>
</evidence>
<protein>
    <recommendedName>
        <fullName evidence="3 11">Shikimate kinase</fullName>
        <shortName evidence="11">SK</shortName>
        <ecNumber evidence="3 11">2.7.1.71</ecNumber>
    </recommendedName>
</protein>
<dbReference type="SUPFAM" id="SSF52540">
    <property type="entry name" value="P-loop containing nucleoside triphosphate hydrolases"/>
    <property type="match status" value="1"/>
</dbReference>
<dbReference type="GO" id="GO:0004765">
    <property type="term" value="F:shikimate kinase activity"/>
    <property type="evidence" value="ECO:0007669"/>
    <property type="project" value="UniProtKB-UniRule"/>
</dbReference>
<keyword evidence="8 11" id="KW-0067">ATP-binding</keyword>
<dbReference type="PANTHER" id="PTHR21087">
    <property type="entry name" value="SHIKIMATE KINASE"/>
    <property type="match status" value="1"/>
</dbReference>
<evidence type="ECO:0000256" key="5">
    <source>
        <dbReference type="ARBA" id="ARBA00022679"/>
    </source>
</evidence>
<dbReference type="GO" id="GO:0008652">
    <property type="term" value="P:amino acid biosynthetic process"/>
    <property type="evidence" value="ECO:0007669"/>
    <property type="project" value="UniProtKB-KW"/>
</dbReference>
<comment type="similarity">
    <text evidence="2 11">Belongs to the shikimate kinase family.</text>
</comment>
<evidence type="ECO:0000256" key="2">
    <source>
        <dbReference type="ARBA" id="ARBA00006997"/>
    </source>
</evidence>
<dbReference type="CDD" id="cd00464">
    <property type="entry name" value="SK"/>
    <property type="match status" value="1"/>
</dbReference>
<keyword evidence="11" id="KW-0460">Magnesium</keyword>
<dbReference type="EMBL" id="CP000352">
    <property type="protein sequence ID" value="ABF10139.1"/>
    <property type="molecule type" value="Genomic_DNA"/>
</dbReference>
<comment type="pathway">
    <text evidence="1 11">Metabolic intermediate biosynthesis; chorismate biosynthesis; chorismate from D-erythrose 4-phosphate and phosphoenolpyruvate: step 5/7.</text>
</comment>
<evidence type="ECO:0000256" key="7">
    <source>
        <dbReference type="ARBA" id="ARBA00022777"/>
    </source>
</evidence>
<feature type="binding site" evidence="11">
    <location>
        <position position="49"/>
    </location>
    <ligand>
        <name>Mg(2+)</name>
        <dbReference type="ChEBI" id="CHEBI:18420"/>
    </ligand>
</feature>
<dbReference type="KEGG" id="rme:Rmet_3267"/>
<keyword evidence="4 11" id="KW-0028">Amino-acid biosynthesis</keyword>
<dbReference type="Pfam" id="PF01202">
    <property type="entry name" value="SKI"/>
    <property type="match status" value="1"/>
</dbReference>
<dbReference type="eggNOG" id="COG0703">
    <property type="taxonomic scope" value="Bacteria"/>
</dbReference>
<keyword evidence="7 11" id="KW-0418">Kinase</keyword>
<evidence type="ECO:0000256" key="8">
    <source>
        <dbReference type="ARBA" id="ARBA00022840"/>
    </source>
</evidence>
<evidence type="ECO:0000256" key="4">
    <source>
        <dbReference type="ARBA" id="ARBA00022605"/>
    </source>
</evidence>
<evidence type="ECO:0000256" key="10">
    <source>
        <dbReference type="ARBA" id="ARBA00048567"/>
    </source>
</evidence>
<dbReference type="Proteomes" id="UP000002429">
    <property type="component" value="Chromosome"/>
</dbReference>
<keyword evidence="11" id="KW-0963">Cytoplasm</keyword>
<feature type="binding site" evidence="11">
    <location>
        <position position="91"/>
    </location>
    <ligand>
        <name>substrate</name>
    </ligand>
</feature>
<feature type="binding site" evidence="11">
    <location>
        <position position="170"/>
    </location>
    <ligand>
        <name>substrate</name>
    </ligand>
</feature>
<dbReference type="PRINTS" id="PR01100">
    <property type="entry name" value="SHIKIMTKNASE"/>
</dbReference>
<dbReference type="Gene3D" id="3.40.50.300">
    <property type="entry name" value="P-loop containing nucleotide triphosphate hydrolases"/>
    <property type="match status" value="1"/>
</dbReference>
<keyword evidence="5 11" id="KW-0808">Transferase</keyword>
<dbReference type="STRING" id="266264.Rmet_3267"/>
<dbReference type="GO" id="GO:0009073">
    <property type="term" value="P:aromatic amino acid family biosynthetic process"/>
    <property type="evidence" value="ECO:0007669"/>
    <property type="project" value="UniProtKB-KW"/>
</dbReference>
<dbReference type="GO" id="GO:0009423">
    <property type="term" value="P:chorismate biosynthetic process"/>
    <property type="evidence" value="ECO:0007669"/>
    <property type="project" value="UniProtKB-UniRule"/>
</dbReference>
<dbReference type="PROSITE" id="PS01128">
    <property type="entry name" value="SHIKIMATE_KINASE"/>
    <property type="match status" value="1"/>
</dbReference>
<evidence type="ECO:0000256" key="1">
    <source>
        <dbReference type="ARBA" id="ARBA00004842"/>
    </source>
</evidence>
<comment type="catalytic activity">
    <reaction evidence="10 11">
        <text>shikimate + ATP = 3-phosphoshikimate + ADP + H(+)</text>
        <dbReference type="Rhea" id="RHEA:13121"/>
        <dbReference type="ChEBI" id="CHEBI:15378"/>
        <dbReference type="ChEBI" id="CHEBI:30616"/>
        <dbReference type="ChEBI" id="CHEBI:36208"/>
        <dbReference type="ChEBI" id="CHEBI:145989"/>
        <dbReference type="ChEBI" id="CHEBI:456216"/>
        <dbReference type="EC" id="2.7.1.71"/>
    </reaction>
</comment>
<feature type="binding site" evidence="11">
    <location>
        <begin position="45"/>
        <end position="50"/>
    </location>
    <ligand>
        <name>ATP</name>
        <dbReference type="ChEBI" id="CHEBI:30616"/>
    </ligand>
</feature>
<evidence type="ECO:0000256" key="9">
    <source>
        <dbReference type="ARBA" id="ARBA00023141"/>
    </source>
</evidence>
<gene>
    <name evidence="11 12" type="primary">aroK</name>
    <name evidence="12" type="ordered locus">Rmet_3267</name>
</gene>
<comment type="subcellular location">
    <subcellularLocation>
        <location evidence="11">Cytoplasm</location>
    </subcellularLocation>
</comment>
<dbReference type="InterPro" id="IPR000623">
    <property type="entry name" value="Shikimate_kinase/TSH1"/>
</dbReference>
<evidence type="ECO:0000256" key="6">
    <source>
        <dbReference type="ARBA" id="ARBA00022741"/>
    </source>
</evidence>
<comment type="caution">
    <text evidence="11">Lacks conserved residue(s) required for the propagation of feature annotation.</text>
</comment>
<dbReference type="GO" id="GO:0000287">
    <property type="term" value="F:magnesium ion binding"/>
    <property type="evidence" value="ECO:0007669"/>
    <property type="project" value="UniProtKB-UniRule"/>
</dbReference>
<evidence type="ECO:0000313" key="12">
    <source>
        <dbReference type="EMBL" id="ABF10139.1"/>
    </source>
</evidence>
<dbReference type="UniPathway" id="UPA00053">
    <property type="reaction ID" value="UER00088"/>
</dbReference>
<keyword evidence="9 11" id="KW-0057">Aromatic amino acid biosynthesis</keyword>
<organism evidence="12 13">
    <name type="scientific">Cupriavidus metallidurans (strain ATCC 43123 / DSM 2839 / NBRC 102507 / CH34)</name>
    <name type="common">Ralstonia metallidurans</name>
    <dbReference type="NCBI Taxonomy" id="266264"/>
    <lineage>
        <taxon>Bacteria</taxon>
        <taxon>Pseudomonadati</taxon>
        <taxon>Pseudomonadota</taxon>
        <taxon>Betaproteobacteria</taxon>
        <taxon>Burkholderiales</taxon>
        <taxon>Burkholderiaceae</taxon>
        <taxon>Cupriavidus</taxon>
    </lineage>
</organism>
<name>Q1LI87_CUPMC</name>
<feature type="binding site" evidence="11">
    <location>
        <position position="67"/>
    </location>
    <ligand>
        <name>substrate</name>
    </ligand>
</feature>
<keyword evidence="6 11" id="KW-0547">Nucleotide-binding</keyword>
<keyword evidence="13" id="KW-1185">Reference proteome</keyword>
<proteinExistence type="inferred from homology"/>
<reference evidence="13" key="1">
    <citation type="journal article" date="2010" name="PLoS ONE">
        <title>The complete genome sequence of Cupriavidus metallidurans strain CH34, a master survivalist in harsh and anthropogenic environments.</title>
        <authorList>
            <person name="Janssen P.J."/>
            <person name="Van Houdt R."/>
            <person name="Moors H."/>
            <person name="Monsieurs P."/>
            <person name="Morin N."/>
            <person name="Michaux A."/>
            <person name="Benotmane M.A."/>
            <person name="Leys N."/>
            <person name="Vallaeys T."/>
            <person name="Lapidus A."/>
            <person name="Monchy S."/>
            <person name="Medigue C."/>
            <person name="Taghavi S."/>
            <person name="McCorkle S."/>
            <person name="Dunn J."/>
            <person name="van der Lelie D."/>
            <person name="Mergeay M."/>
        </authorList>
    </citation>
    <scope>NUCLEOTIDE SEQUENCE [LARGE SCALE GENOMIC DNA]</scope>
    <source>
        <strain evidence="13">ATCC 43123 / DSM 2839 / NBRC 102507 / CH34</strain>
    </source>
</reference>
<comment type="cofactor">
    <cofactor evidence="11">
        <name>Mg(2+)</name>
        <dbReference type="ChEBI" id="CHEBI:18420"/>
    </cofactor>
    <text evidence="11">Binds 1 Mg(2+) ion per subunit.</text>
</comment>
<dbReference type="InterPro" id="IPR023000">
    <property type="entry name" value="Shikimate_kinase_CS"/>
</dbReference>
<accession>Q1LI87</accession>
<evidence type="ECO:0000313" key="13">
    <source>
        <dbReference type="Proteomes" id="UP000002429"/>
    </source>
</evidence>
<dbReference type="InterPro" id="IPR027417">
    <property type="entry name" value="P-loop_NTPase"/>
</dbReference>
<feature type="binding site" evidence="11">
    <location>
        <position position="113"/>
    </location>
    <ligand>
        <name>substrate</name>
    </ligand>
</feature>
<dbReference type="InterPro" id="IPR031322">
    <property type="entry name" value="Shikimate/glucono_kinase"/>
</dbReference>
<dbReference type="HAMAP" id="MF_00109">
    <property type="entry name" value="Shikimate_kinase"/>
    <property type="match status" value="1"/>
</dbReference>
<dbReference type="GO" id="GO:0005829">
    <property type="term" value="C:cytosol"/>
    <property type="evidence" value="ECO:0007669"/>
    <property type="project" value="TreeGrafter"/>
</dbReference>
<dbReference type="HOGENOM" id="CLU_057607_3_1_4"/>
<evidence type="ECO:0000256" key="11">
    <source>
        <dbReference type="HAMAP-Rule" id="MF_00109"/>
    </source>
</evidence>
<sequence>MMHNGVCITPLAGSRPDAGARRLIVQDLSPVTANRPNIFFVGLMGAGKTTVGRTVARRLNYPFFDSDHELEARCGVRIPIIFEHEGEAGFRDREAQVIAELTGRSGIVLATGGGAVLREVNRAALKANGTVVYLRASPHDLWLRTRHDRNRPLLQTEDPKGRLEALYAERDPLYREVADFIIETGKPTVAQLANMVLMQLEMAGFVFPPAEIVPESAEDGGPPAQDTHS</sequence>
<dbReference type="GO" id="GO:0005524">
    <property type="term" value="F:ATP binding"/>
    <property type="evidence" value="ECO:0007669"/>
    <property type="project" value="UniProtKB-UniRule"/>
</dbReference>
<dbReference type="AlphaFoldDB" id="Q1LI87"/>
<feature type="binding site" evidence="11">
    <location>
        <position position="151"/>
    </location>
    <ligand>
        <name>ATP</name>
        <dbReference type="ChEBI" id="CHEBI:30616"/>
    </ligand>
</feature>
<dbReference type="PANTHER" id="PTHR21087:SF16">
    <property type="entry name" value="SHIKIMATE KINASE 1, CHLOROPLASTIC"/>
    <property type="match status" value="1"/>
</dbReference>
<dbReference type="EC" id="2.7.1.71" evidence="3 11"/>